<comment type="function">
    <text evidence="2">Catalyzes the condensation of isopentenyl diphosphate (IPP) with allylic pyrophosphates generating different type of terpenoids.</text>
</comment>
<dbReference type="PANTHER" id="PTHR10291">
    <property type="entry name" value="DEHYDRODOLICHYL DIPHOSPHATE SYNTHASE FAMILY MEMBER"/>
    <property type="match status" value="1"/>
</dbReference>
<gene>
    <name evidence="3" type="ORF">HMPREF1222_00633</name>
</gene>
<comment type="cofactor">
    <cofactor evidence="2">
        <name>Mg(2+)</name>
        <dbReference type="ChEBI" id="CHEBI:18420"/>
    </cofactor>
    <text evidence="2">Binds 2 magnesium ions per subunit.</text>
</comment>
<protein>
    <recommendedName>
        <fullName evidence="2">Isoprenyl transferase</fullName>
        <ecNumber evidence="2">2.5.1.-</ecNumber>
    </recommendedName>
</protein>
<dbReference type="InterPro" id="IPR001441">
    <property type="entry name" value="UPP_synth-like"/>
</dbReference>
<keyword evidence="2" id="KW-0460">Magnesium</keyword>
<dbReference type="PANTHER" id="PTHR10291:SF0">
    <property type="entry name" value="DEHYDRODOLICHYL DIPHOSPHATE SYNTHASE 2"/>
    <property type="match status" value="1"/>
</dbReference>
<dbReference type="EC" id="2.5.1.-" evidence="2"/>
<dbReference type="SUPFAM" id="SSF64005">
    <property type="entry name" value="Undecaprenyl diphosphate synthase"/>
    <property type="match status" value="1"/>
</dbReference>
<dbReference type="GO" id="GO:0045547">
    <property type="term" value="F:ditrans,polycis-polyprenyl diphosphate synthase [(2E,6E)-farnesyl diphosphate specific] activity"/>
    <property type="evidence" value="ECO:0007669"/>
    <property type="project" value="TreeGrafter"/>
</dbReference>
<keyword evidence="4" id="KW-1185">Reference proteome</keyword>
<feature type="binding site" evidence="2">
    <location>
        <position position="11"/>
    </location>
    <ligand>
        <name>Mg(2+)</name>
        <dbReference type="ChEBI" id="CHEBI:18420"/>
    </ligand>
</feature>
<evidence type="ECO:0000256" key="1">
    <source>
        <dbReference type="ARBA" id="ARBA00022679"/>
    </source>
</evidence>
<name>S3LDC2_9SPIR</name>
<dbReference type="HOGENOM" id="CLU_038505_1_1_12"/>
<dbReference type="FunFam" id="3.40.1180.10:FF:000001">
    <property type="entry name" value="(2E,6E)-farnesyl-diphosphate-specific ditrans,polycis-undecaprenyl-diphosphate synthase"/>
    <property type="match status" value="1"/>
</dbReference>
<dbReference type="InterPro" id="IPR036424">
    <property type="entry name" value="UPP_synth-like_sf"/>
</dbReference>
<evidence type="ECO:0000256" key="2">
    <source>
        <dbReference type="HAMAP-Rule" id="MF_01139"/>
    </source>
</evidence>
<feature type="binding site" evidence="2">
    <location>
        <begin position="56"/>
        <end position="58"/>
    </location>
    <ligand>
        <name>substrate</name>
    </ligand>
</feature>
<feature type="active site" description="Proton acceptor" evidence="2">
    <location>
        <position position="59"/>
    </location>
</feature>
<feature type="binding site" evidence="2">
    <location>
        <position position="173"/>
    </location>
    <ligand>
        <name>substrate</name>
    </ligand>
</feature>
<feature type="binding site" evidence="2">
    <location>
        <position position="192"/>
    </location>
    <ligand>
        <name>Mg(2+)</name>
        <dbReference type="ChEBI" id="CHEBI:18420"/>
    </ligand>
</feature>
<keyword evidence="1 2" id="KW-0808">Transferase</keyword>
<dbReference type="Pfam" id="PF01255">
    <property type="entry name" value="Prenyltransf"/>
    <property type="match status" value="1"/>
</dbReference>
<feature type="active site" evidence="2">
    <location>
        <position position="11"/>
    </location>
</feature>
<evidence type="ECO:0000313" key="4">
    <source>
        <dbReference type="Proteomes" id="UP000014605"/>
    </source>
</evidence>
<dbReference type="HAMAP" id="MF_01139">
    <property type="entry name" value="ISPT"/>
    <property type="match status" value="1"/>
</dbReference>
<comment type="subunit">
    <text evidence="2">Homodimer.</text>
</comment>
<dbReference type="Proteomes" id="UP000014605">
    <property type="component" value="Unassembled WGS sequence"/>
</dbReference>
<dbReference type="InterPro" id="IPR018520">
    <property type="entry name" value="UPP_synth-like_CS"/>
</dbReference>
<organism evidence="3 4">
    <name type="scientific">Treponema vincentii F0403</name>
    <dbReference type="NCBI Taxonomy" id="1125702"/>
    <lineage>
        <taxon>Bacteria</taxon>
        <taxon>Pseudomonadati</taxon>
        <taxon>Spirochaetota</taxon>
        <taxon>Spirochaetia</taxon>
        <taxon>Spirochaetales</taxon>
        <taxon>Treponemataceae</taxon>
        <taxon>Treponema</taxon>
    </lineage>
</organism>
<keyword evidence="2" id="KW-0479">Metal-binding</keyword>
<comment type="caution">
    <text evidence="3">The sequence shown here is derived from an EMBL/GenBank/DDBJ whole genome shotgun (WGS) entry which is preliminary data.</text>
</comment>
<dbReference type="AlphaFoldDB" id="S3LDC2"/>
<feature type="binding site" evidence="2">
    <location>
        <position position="16"/>
    </location>
    <ligand>
        <name>substrate</name>
    </ligand>
</feature>
<feature type="binding site" evidence="2">
    <location>
        <begin position="179"/>
        <end position="181"/>
    </location>
    <ligand>
        <name>substrate</name>
    </ligand>
</feature>
<feature type="binding site" evidence="2">
    <location>
        <position position="28"/>
    </location>
    <ligand>
        <name>substrate</name>
    </ligand>
</feature>
<comment type="similarity">
    <text evidence="2">Belongs to the UPP synthase family.</text>
</comment>
<feature type="binding site" evidence="2">
    <location>
        <begin position="12"/>
        <end position="15"/>
    </location>
    <ligand>
        <name>substrate</name>
    </ligand>
</feature>
<evidence type="ECO:0000313" key="3">
    <source>
        <dbReference type="EMBL" id="EPF47730.1"/>
    </source>
</evidence>
<proteinExistence type="inferred from homology"/>
<reference evidence="3 4" key="1">
    <citation type="submission" date="2013-04" db="EMBL/GenBank/DDBJ databases">
        <title>The Genome Sequence of Treponema vincentii F0403.</title>
        <authorList>
            <consortium name="The Broad Institute Genomics Platform"/>
            <person name="Earl A."/>
            <person name="Ward D."/>
            <person name="Feldgarden M."/>
            <person name="Gevers D."/>
            <person name="Leonetti C."/>
            <person name="Izard J."/>
            <person name="Walker B."/>
            <person name="Young S."/>
            <person name="Zeng Q."/>
            <person name="Gargeya S."/>
            <person name="Fitzgerald M."/>
            <person name="Haas B."/>
            <person name="Abouelleil A."/>
            <person name="Allen A.W."/>
            <person name="Alvarado L."/>
            <person name="Arachchi H.M."/>
            <person name="Berlin A.M."/>
            <person name="Chapman S.B."/>
            <person name="Gainer-Dewar J."/>
            <person name="Goldberg J."/>
            <person name="Griggs A."/>
            <person name="Gujja S."/>
            <person name="Hansen M."/>
            <person name="Howarth C."/>
            <person name="Imamovic A."/>
            <person name="Ireland A."/>
            <person name="Larimer J."/>
            <person name="McCowan C."/>
            <person name="Murphy C."/>
            <person name="Pearson M."/>
            <person name="Poon T.W."/>
            <person name="Priest M."/>
            <person name="Roberts A."/>
            <person name="Saif S."/>
            <person name="Shea T."/>
            <person name="Sisk P."/>
            <person name="Sykes S."/>
            <person name="Wortman J."/>
            <person name="Nusbaum C."/>
            <person name="Birren B."/>
        </authorList>
    </citation>
    <scope>NUCLEOTIDE SEQUENCE [LARGE SCALE GENOMIC DNA]</scope>
    <source>
        <strain evidence="3 4">F0403</strain>
    </source>
</reference>
<dbReference type="GO" id="GO:0016094">
    <property type="term" value="P:polyprenol biosynthetic process"/>
    <property type="evidence" value="ECO:0007669"/>
    <property type="project" value="TreeGrafter"/>
</dbReference>
<dbReference type="NCBIfam" id="TIGR00055">
    <property type="entry name" value="uppS"/>
    <property type="match status" value="1"/>
</dbReference>
<dbReference type="PROSITE" id="PS01066">
    <property type="entry name" value="UPP_SYNTHASE"/>
    <property type="match status" value="1"/>
</dbReference>
<dbReference type="Gene3D" id="3.40.1180.10">
    <property type="entry name" value="Decaprenyl diphosphate synthase-like"/>
    <property type="match status" value="1"/>
</dbReference>
<dbReference type="CDD" id="cd00475">
    <property type="entry name" value="Cis_IPPS"/>
    <property type="match status" value="1"/>
</dbReference>
<feature type="binding site" evidence="2">
    <location>
        <position position="60"/>
    </location>
    <ligand>
        <name>substrate</name>
    </ligand>
</feature>
<dbReference type="GO" id="GO:0000287">
    <property type="term" value="F:magnesium ion binding"/>
    <property type="evidence" value="ECO:0007669"/>
    <property type="project" value="UniProtKB-UniRule"/>
</dbReference>
<feature type="binding site" evidence="2">
    <location>
        <position position="62"/>
    </location>
    <ligand>
        <name>substrate</name>
    </ligand>
</feature>
<feature type="binding site" evidence="2">
    <location>
        <position position="24"/>
    </location>
    <ligand>
        <name>substrate</name>
    </ligand>
</feature>
<dbReference type="EMBL" id="ATFC01000002">
    <property type="protein sequence ID" value="EPF47730.1"/>
    <property type="molecule type" value="Genomic_DNA"/>
</dbReference>
<accession>S3LDC2</accession>
<dbReference type="PATRIC" id="fig|1125702.3.peg.664"/>
<sequence>MTMQHIAVIMDGNGRWAEQRGLARTKGHQEGLEAAKRIVKAVSDLHIPYITLYVFSTENWKRTEEEVGFLMGLIQKHLRAELAFYAANNIKVKHIGDAAALPRAIQTEIADIMEKTEHYTGTTVQLAINYGGKDEIIRAVKKLSGQQLETLTEDAFEKLLDTAGVPPVDLVIRTGGEKRLSNFLLWQTAYAEFYSTDVLWPDFAPAHLMEALDAYGKRTRRFGRII</sequence>